<dbReference type="STRING" id="545694.TREPR_3566"/>
<evidence type="ECO:0000256" key="2">
    <source>
        <dbReference type="ARBA" id="ARBA00023125"/>
    </source>
</evidence>
<dbReference type="RefSeq" id="WP_015706732.1">
    <property type="nucleotide sequence ID" value="NC_015578.1"/>
</dbReference>
<gene>
    <name evidence="5" type="ordered locus">TREPR_3566</name>
</gene>
<dbReference type="Proteomes" id="UP000009223">
    <property type="component" value="Chromosome"/>
</dbReference>
<dbReference type="Pfam" id="PF13412">
    <property type="entry name" value="HTH_24"/>
    <property type="match status" value="1"/>
</dbReference>
<dbReference type="OrthoDB" id="34294at2"/>
<dbReference type="EMBL" id="CP001843">
    <property type="protein sequence ID" value="AEF86916.1"/>
    <property type="molecule type" value="Genomic_DNA"/>
</dbReference>
<dbReference type="PANTHER" id="PTHR30154">
    <property type="entry name" value="LEUCINE-RESPONSIVE REGULATORY PROTEIN"/>
    <property type="match status" value="1"/>
</dbReference>
<dbReference type="PANTHER" id="PTHR30154:SF34">
    <property type="entry name" value="TRANSCRIPTIONAL REGULATOR AZLB"/>
    <property type="match status" value="1"/>
</dbReference>
<dbReference type="InterPro" id="IPR019887">
    <property type="entry name" value="Tscrpt_reg_AsnC/Lrp_C"/>
</dbReference>
<sequence>MDSIEKKPDAIDRKILEILRKDARIHLKELSRHIKLSLPAASERLRKLEQSGYIKGYVAILNPQKFNKEFTCFCMVEFSHHNIDYDRDFVEFVKTCPDILECHRIGGTYEYMLKIVAHSVKEVEQLIDVMRIEKRVINTSTITILTTIKEEVTISPE</sequence>
<dbReference type="Gene3D" id="3.30.70.920">
    <property type="match status" value="1"/>
</dbReference>
<dbReference type="SUPFAM" id="SSF46785">
    <property type="entry name" value="Winged helix' DNA-binding domain"/>
    <property type="match status" value="1"/>
</dbReference>
<dbReference type="Pfam" id="PF01037">
    <property type="entry name" value="AsnC_trans_reg"/>
    <property type="match status" value="1"/>
</dbReference>
<keyword evidence="6" id="KW-1185">Reference proteome</keyword>
<keyword evidence="1" id="KW-0805">Transcription regulation</keyword>
<keyword evidence="3" id="KW-0804">Transcription</keyword>
<dbReference type="Gene3D" id="1.10.10.10">
    <property type="entry name" value="Winged helix-like DNA-binding domain superfamily/Winged helix DNA-binding domain"/>
    <property type="match status" value="1"/>
</dbReference>
<dbReference type="PROSITE" id="PS50956">
    <property type="entry name" value="HTH_ASNC_2"/>
    <property type="match status" value="1"/>
</dbReference>
<reference evidence="5 6" key="2">
    <citation type="journal article" date="2011" name="ISME J.">
        <title>RNA-seq reveals cooperative metabolic interactions between two termite-gut spirochete species in co-culture.</title>
        <authorList>
            <person name="Rosenthal A.Z."/>
            <person name="Matson E.G."/>
            <person name="Eldar A."/>
            <person name="Leadbetter J.R."/>
        </authorList>
    </citation>
    <scope>NUCLEOTIDE SEQUENCE [LARGE SCALE GENOMIC DNA]</scope>
    <source>
        <strain evidence="6">ATCC BAA-887 / DSM 12427 / ZAS-2</strain>
    </source>
</reference>
<dbReference type="InterPro" id="IPR011991">
    <property type="entry name" value="ArsR-like_HTH"/>
</dbReference>
<evidence type="ECO:0000259" key="4">
    <source>
        <dbReference type="PROSITE" id="PS50956"/>
    </source>
</evidence>
<evidence type="ECO:0000313" key="5">
    <source>
        <dbReference type="EMBL" id="AEF86916.1"/>
    </source>
</evidence>
<dbReference type="InterPro" id="IPR036388">
    <property type="entry name" value="WH-like_DNA-bd_sf"/>
</dbReference>
<dbReference type="GO" id="GO:0006355">
    <property type="term" value="P:regulation of DNA-templated transcription"/>
    <property type="evidence" value="ECO:0007669"/>
    <property type="project" value="UniProtKB-ARBA"/>
</dbReference>
<evidence type="ECO:0000256" key="3">
    <source>
        <dbReference type="ARBA" id="ARBA00023163"/>
    </source>
</evidence>
<dbReference type="InterPro" id="IPR000485">
    <property type="entry name" value="AsnC-type_HTH_dom"/>
</dbReference>
<dbReference type="InterPro" id="IPR019888">
    <property type="entry name" value="Tscrpt_reg_AsnC-like"/>
</dbReference>
<dbReference type="HOGENOM" id="CLU_091233_3_0_12"/>
<dbReference type="CDD" id="cd00090">
    <property type="entry name" value="HTH_ARSR"/>
    <property type="match status" value="1"/>
</dbReference>
<dbReference type="eggNOG" id="COG1522">
    <property type="taxonomic scope" value="Bacteria"/>
</dbReference>
<keyword evidence="2" id="KW-0238">DNA-binding</keyword>
<dbReference type="AlphaFoldDB" id="F5YIA9"/>
<name>F5YIA9_TREPZ</name>
<accession>F5YIA9</accession>
<evidence type="ECO:0000313" key="6">
    <source>
        <dbReference type="Proteomes" id="UP000009223"/>
    </source>
</evidence>
<dbReference type="InterPro" id="IPR036390">
    <property type="entry name" value="WH_DNA-bd_sf"/>
</dbReference>
<dbReference type="SMART" id="SM00344">
    <property type="entry name" value="HTH_ASNC"/>
    <property type="match status" value="1"/>
</dbReference>
<dbReference type="GO" id="GO:0043200">
    <property type="term" value="P:response to amino acid"/>
    <property type="evidence" value="ECO:0007669"/>
    <property type="project" value="TreeGrafter"/>
</dbReference>
<dbReference type="SUPFAM" id="SSF54909">
    <property type="entry name" value="Dimeric alpha+beta barrel"/>
    <property type="match status" value="1"/>
</dbReference>
<dbReference type="GO" id="GO:0043565">
    <property type="term" value="F:sequence-specific DNA binding"/>
    <property type="evidence" value="ECO:0007669"/>
    <property type="project" value="InterPro"/>
</dbReference>
<proteinExistence type="predicted"/>
<dbReference type="KEGG" id="tpi:TREPR_3566"/>
<reference evidence="6" key="1">
    <citation type="submission" date="2009-12" db="EMBL/GenBank/DDBJ databases">
        <title>Complete sequence of Treponema primitia strain ZAS-2.</title>
        <authorList>
            <person name="Tetu S.G."/>
            <person name="Matson E."/>
            <person name="Ren Q."/>
            <person name="Seshadri R."/>
            <person name="Elbourne L."/>
            <person name="Hassan K.A."/>
            <person name="Durkin A."/>
            <person name="Radune D."/>
            <person name="Mohamoud Y."/>
            <person name="Shay R."/>
            <person name="Jin S."/>
            <person name="Zhang X."/>
            <person name="Lucey K."/>
            <person name="Ballor N.R."/>
            <person name="Ottesen E."/>
            <person name="Rosenthal R."/>
            <person name="Allen A."/>
            <person name="Leadbetter J.R."/>
            <person name="Paulsen I.T."/>
        </authorList>
    </citation>
    <scope>NUCLEOTIDE SEQUENCE [LARGE SCALE GENOMIC DNA]</scope>
    <source>
        <strain evidence="6">ATCC BAA-887 / DSM 12427 / ZAS-2</strain>
    </source>
</reference>
<feature type="domain" description="HTH asnC-type" evidence="4">
    <location>
        <begin position="8"/>
        <end position="69"/>
    </location>
</feature>
<evidence type="ECO:0000256" key="1">
    <source>
        <dbReference type="ARBA" id="ARBA00023015"/>
    </source>
</evidence>
<organism evidence="5 6">
    <name type="scientific">Treponema primitia (strain ATCC BAA-887 / DSM 12427 / ZAS-2)</name>
    <dbReference type="NCBI Taxonomy" id="545694"/>
    <lineage>
        <taxon>Bacteria</taxon>
        <taxon>Pseudomonadati</taxon>
        <taxon>Spirochaetota</taxon>
        <taxon>Spirochaetia</taxon>
        <taxon>Spirochaetales</taxon>
        <taxon>Treponemataceae</taxon>
        <taxon>Treponema</taxon>
    </lineage>
</organism>
<dbReference type="GO" id="GO:0005829">
    <property type="term" value="C:cytosol"/>
    <property type="evidence" value="ECO:0007669"/>
    <property type="project" value="TreeGrafter"/>
</dbReference>
<dbReference type="PRINTS" id="PR00033">
    <property type="entry name" value="HTHASNC"/>
</dbReference>
<dbReference type="InterPro" id="IPR011008">
    <property type="entry name" value="Dimeric_a/b-barrel"/>
</dbReference>
<protein>
    <submittedName>
        <fullName evidence="5">Transcriptional regulator, AsnC family</fullName>
    </submittedName>
</protein>